<dbReference type="InterPro" id="IPR000792">
    <property type="entry name" value="Tscrpt_reg_LuxR_C"/>
</dbReference>
<dbReference type="SUPFAM" id="SSF55874">
    <property type="entry name" value="ATPase domain of HSP90 chaperone/DNA topoisomerase II/histidine kinase"/>
    <property type="match status" value="1"/>
</dbReference>
<feature type="modified residue" description="4-aspartylphosphate" evidence="5">
    <location>
        <position position="558"/>
    </location>
</feature>
<comment type="caution">
    <text evidence="11">The sequence shown here is derived from an EMBL/GenBank/DDBJ whole genome shotgun (WGS) entry which is preliminary data.</text>
</comment>
<evidence type="ECO:0000259" key="9">
    <source>
        <dbReference type="PROSITE" id="PS50109"/>
    </source>
</evidence>
<feature type="transmembrane region" description="Helical" evidence="7">
    <location>
        <begin position="40"/>
        <end position="60"/>
    </location>
</feature>
<dbReference type="Gene3D" id="1.10.10.10">
    <property type="entry name" value="Winged helix-like DNA-binding domain superfamily/Winged helix DNA-binding domain"/>
    <property type="match status" value="1"/>
</dbReference>
<evidence type="ECO:0000256" key="6">
    <source>
        <dbReference type="SAM" id="Coils"/>
    </source>
</evidence>
<evidence type="ECO:0000256" key="1">
    <source>
        <dbReference type="ARBA" id="ARBA00000085"/>
    </source>
</evidence>
<keyword evidence="7" id="KW-0812">Transmembrane</keyword>
<gene>
    <name evidence="11" type="ORF">F0145_05125</name>
</gene>
<dbReference type="Proteomes" id="UP000323426">
    <property type="component" value="Unassembled WGS sequence"/>
</dbReference>
<accession>A0A5M6DKR7</accession>
<dbReference type="SUPFAM" id="SSF46894">
    <property type="entry name" value="C-terminal effector domain of the bipartite response regulators"/>
    <property type="match status" value="1"/>
</dbReference>
<dbReference type="InterPro" id="IPR003594">
    <property type="entry name" value="HATPase_dom"/>
</dbReference>
<dbReference type="InterPro" id="IPR036097">
    <property type="entry name" value="HisK_dim/P_sf"/>
</dbReference>
<evidence type="ECO:0000256" key="4">
    <source>
        <dbReference type="ARBA" id="ARBA00023125"/>
    </source>
</evidence>
<protein>
    <recommendedName>
        <fullName evidence="2">histidine kinase</fullName>
        <ecNumber evidence="2">2.7.13.3</ecNumber>
    </recommendedName>
</protein>
<dbReference type="GO" id="GO:0003677">
    <property type="term" value="F:DNA binding"/>
    <property type="evidence" value="ECO:0007669"/>
    <property type="project" value="UniProtKB-KW"/>
</dbReference>
<dbReference type="CDD" id="cd06170">
    <property type="entry name" value="LuxR_C_like"/>
    <property type="match status" value="1"/>
</dbReference>
<evidence type="ECO:0000256" key="5">
    <source>
        <dbReference type="PROSITE-ProRule" id="PRU00169"/>
    </source>
</evidence>
<evidence type="ECO:0000259" key="10">
    <source>
        <dbReference type="PROSITE" id="PS50110"/>
    </source>
</evidence>
<dbReference type="Pfam" id="PF00196">
    <property type="entry name" value="GerE"/>
    <property type="match status" value="1"/>
</dbReference>
<name>A0A5M6DKR7_9BACT</name>
<dbReference type="PROSITE" id="PS50110">
    <property type="entry name" value="RESPONSE_REGULATORY"/>
    <property type="match status" value="1"/>
</dbReference>
<dbReference type="InterPro" id="IPR036388">
    <property type="entry name" value="WH-like_DNA-bd_sf"/>
</dbReference>
<dbReference type="EMBL" id="VWSF01000003">
    <property type="protein sequence ID" value="KAA5548111.1"/>
    <property type="molecule type" value="Genomic_DNA"/>
</dbReference>
<feature type="transmembrane region" description="Helical" evidence="7">
    <location>
        <begin position="12"/>
        <end position="31"/>
    </location>
</feature>
<feature type="transmembrane region" description="Helical" evidence="7">
    <location>
        <begin position="103"/>
        <end position="125"/>
    </location>
</feature>
<proteinExistence type="predicted"/>
<feature type="coiled-coil region" evidence="6">
    <location>
        <begin position="217"/>
        <end position="251"/>
    </location>
</feature>
<keyword evidence="12" id="KW-1185">Reference proteome</keyword>
<dbReference type="PRINTS" id="PR00344">
    <property type="entry name" value="BCTRLSENSOR"/>
</dbReference>
<dbReference type="PROSITE" id="PS00622">
    <property type="entry name" value="HTH_LUXR_1"/>
    <property type="match status" value="1"/>
</dbReference>
<dbReference type="PROSITE" id="PS50109">
    <property type="entry name" value="HIS_KIN"/>
    <property type="match status" value="1"/>
</dbReference>
<evidence type="ECO:0000313" key="11">
    <source>
        <dbReference type="EMBL" id="KAA5548111.1"/>
    </source>
</evidence>
<keyword evidence="7" id="KW-1133">Transmembrane helix</keyword>
<feature type="transmembrane region" description="Helical" evidence="7">
    <location>
        <begin position="137"/>
        <end position="155"/>
    </location>
</feature>
<dbReference type="PRINTS" id="PR00038">
    <property type="entry name" value="HTHLUXR"/>
</dbReference>
<keyword evidence="7" id="KW-0472">Membrane</keyword>
<dbReference type="SUPFAM" id="SSF52172">
    <property type="entry name" value="CheY-like"/>
    <property type="match status" value="1"/>
</dbReference>
<reference evidence="11 12" key="1">
    <citation type="submission" date="2019-09" db="EMBL/GenBank/DDBJ databases">
        <title>Genome sequence and assembly of Adhaeribacter sp.</title>
        <authorList>
            <person name="Chhetri G."/>
        </authorList>
    </citation>
    <scope>NUCLEOTIDE SEQUENCE [LARGE SCALE GENOMIC DNA]</scope>
    <source>
        <strain evidence="11 12">DK36</strain>
    </source>
</reference>
<keyword evidence="6" id="KW-0175">Coiled coil</keyword>
<dbReference type="SMART" id="SM00421">
    <property type="entry name" value="HTH_LUXR"/>
    <property type="match status" value="1"/>
</dbReference>
<dbReference type="InterPro" id="IPR036890">
    <property type="entry name" value="HATPase_C_sf"/>
</dbReference>
<dbReference type="SMART" id="SM00448">
    <property type="entry name" value="REC"/>
    <property type="match status" value="1"/>
</dbReference>
<dbReference type="AlphaFoldDB" id="A0A5M6DKR7"/>
<dbReference type="Gene3D" id="3.30.565.10">
    <property type="entry name" value="Histidine kinase-like ATPase, C-terminal domain"/>
    <property type="match status" value="1"/>
</dbReference>
<dbReference type="InterPro" id="IPR011006">
    <property type="entry name" value="CheY-like_superfamily"/>
</dbReference>
<sequence length="729" mass="83305">MLVFGTEMHLVTFVFLVLEIAMFFFQFIYFLSRPQEKNRFWYLVLLFLLILYNVTGGLFPDKNLPLPIIAQNIMAYGSGFIMASYIPYYFYKAFNLQQLRFHALYGIYLFLILPFLVFFVVEYSINGNLDLARQHGIIIPFFYTIVLLLSILKATRAKYKSNPTKSNLTEVVIVCCAVIPWASMPIMAYFNASQLLEVSVCNGGFIIITIIFIRQSIHKSREEFRKLQELNTKLSEKVKERTQQLEALHEQRTHNFVNLVHETKTPLTLVNNYLDDFLHKHGSGEEMDIIKGGIHKLTKDITSLFDIEKFNKGVSIYNHHQISNFSTILNESLILFEPYCQKHNLNLIKNITEEVFIKADPNAINRIVYNLIENAIKFSYPGGMLEVTLKTIEDKIFFSVQDTGPGISTHFHKKIFEPYFQINRETTSLQGMGLGLPIVAKVTDSLGGQILIDSNPEREPGTKISIILQRHYSVPGHITAAPSETGAPTYYLEDFTINDTPYMANRQTILLVEDNKAMLNFLIKKLSLKYNIFCSLNGAQALKKLQDLPVIPDLILTDIMMDKMDGFNFAKALSEQKLFNHIPLIFLSAKSTSLDKIKGLRLGAIDMIQKPFSSEELIQKIDSVLQNIKKQKSAILQAAISNLKISLLPEENPINQNAPSVFEQNCKLYNLTDREIDIVKLIRQGSKYKTIAESLFISERTVNKHVQNIFEKVGVSNKVELLNKLDLNS</sequence>
<organism evidence="11 12">
    <name type="scientific">Adhaeribacter rhizoryzae</name>
    <dbReference type="NCBI Taxonomy" id="2607907"/>
    <lineage>
        <taxon>Bacteria</taxon>
        <taxon>Pseudomonadati</taxon>
        <taxon>Bacteroidota</taxon>
        <taxon>Cytophagia</taxon>
        <taxon>Cytophagales</taxon>
        <taxon>Hymenobacteraceae</taxon>
        <taxon>Adhaeribacter</taxon>
    </lineage>
</organism>
<dbReference type="PANTHER" id="PTHR43547:SF2">
    <property type="entry name" value="HYBRID SIGNAL TRANSDUCTION HISTIDINE KINASE C"/>
    <property type="match status" value="1"/>
</dbReference>
<dbReference type="InterPro" id="IPR001789">
    <property type="entry name" value="Sig_transdc_resp-reg_receiver"/>
</dbReference>
<dbReference type="GO" id="GO:0006355">
    <property type="term" value="P:regulation of DNA-templated transcription"/>
    <property type="evidence" value="ECO:0007669"/>
    <property type="project" value="InterPro"/>
</dbReference>
<dbReference type="InterPro" id="IPR016032">
    <property type="entry name" value="Sig_transdc_resp-reg_C-effctor"/>
</dbReference>
<dbReference type="EC" id="2.7.13.3" evidence="2"/>
<dbReference type="SUPFAM" id="SSF47384">
    <property type="entry name" value="Homodimeric domain of signal transducing histidine kinase"/>
    <property type="match status" value="1"/>
</dbReference>
<evidence type="ECO:0000256" key="7">
    <source>
        <dbReference type="SAM" id="Phobius"/>
    </source>
</evidence>
<dbReference type="GO" id="GO:0000155">
    <property type="term" value="F:phosphorelay sensor kinase activity"/>
    <property type="evidence" value="ECO:0007669"/>
    <property type="project" value="InterPro"/>
</dbReference>
<keyword evidence="4" id="KW-0238">DNA-binding</keyword>
<dbReference type="SMART" id="SM00387">
    <property type="entry name" value="HATPase_c"/>
    <property type="match status" value="1"/>
</dbReference>
<dbReference type="Gene3D" id="3.40.50.2300">
    <property type="match status" value="1"/>
</dbReference>
<dbReference type="Pfam" id="PF02518">
    <property type="entry name" value="HATPase_c"/>
    <property type="match status" value="1"/>
</dbReference>
<evidence type="ECO:0000313" key="12">
    <source>
        <dbReference type="Proteomes" id="UP000323426"/>
    </source>
</evidence>
<dbReference type="RefSeq" id="WP_223815856.1">
    <property type="nucleotide sequence ID" value="NZ_VWSF01000003.1"/>
</dbReference>
<feature type="domain" description="Response regulatory" evidence="10">
    <location>
        <begin position="508"/>
        <end position="625"/>
    </location>
</feature>
<keyword evidence="3 5" id="KW-0597">Phosphoprotein</keyword>
<feature type="domain" description="Histidine kinase" evidence="9">
    <location>
        <begin position="258"/>
        <end position="472"/>
    </location>
</feature>
<dbReference type="CDD" id="cd00075">
    <property type="entry name" value="HATPase"/>
    <property type="match status" value="1"/>
</dbReference>
<evidence type="ECO:0000256" key="2">
    <source>
        <dbReference type="ARBA" id="ARBA00012438"/>
    </source>
</evidence>
<evidence type="ECO:0000256" key="3">
    <source>
        <dbReference type="ARBA" id="ARBA00022553"/>
    </source>
</evidence>
<evidence type="ECO:0000259" key="8">
    <source>
        <dbReference type="PROSITE" id="PS50043"/>
    </source>
</evidence>
<feature type="domain" description="HTH luxR-type" evidence="8">
    <location>
        <begin position="664"/>
        <end position="729"/>
    </location>
</feature>
<comment type="catalytic activity">
    <reaction evidence="1">
        <text>ATP + protein L-histidine = ADP + protein N-phospho-L-histidine.</text>
        <dbReference type="EC" id="2.7.13.3"/>
    </reaction>
</comment>
<dbReference type="Gene3D" id="1.10.287.130">
    <property type="match status" value="1"/>
</dbReference>
<feature type="transmembrane region" description="Helical" evidence="7">
    <location>
        <begin position="195"/>
        <end position="213"/>
    </location>
</feature>
<dbReference type="PROSITE" id="PS50043">
    <property type="entry name" value="HTH_LUXR_2"/>
    <property type="match status" value="1"/>
</dbReference>
<dbReference type="InterPro" id="IPR005467">
    <property type="entry name" value="His_kinase_dom"/>
</dbReference>
<dbReference type="InterPro" id="IPR004358">
    <property type="entry name" value="Sig_transdc_His_kin-like_C"/>
</dbReference>
<dbReference type="PANTHER" id="PTHR43547">
    <property type="entry name" value="TWO-COMPONENT HISTIDINE KINASE"/>
    <property type="match status" value="1"/>
</dbReference>
<feature type="transmembrane region" description="Helical" evidence="7">
    <location>
        <begin position="66"/>
        <end position="91"/>
    </location>
</feature>
<dbReference type="Pfam" id="PF00072">
    <property type="entry name" value="Response_reg"/>
    <property type="match status" value="1"/>
</dbReference>